<keyword evidence="11 14" id="KW-1133">Transmembrane helix</keyword>
<dbReference type="STRING" id="905079.L1IX06"/>
<evidence type="ECO:0000256" key="13">
    <source>
        <dbReference type="SAM" id="MobiDB-lite"/>
    </source>
</evidence>
<proteinExistence type="inferred from homology"/>
<dbReference type="Pfam" id="PF08409">
    <property type="entry name" value="TMTC_DUF1736"/>
    <property type="match status" value="1"/>
</dbReference>
<dbReference type="GO" id="GO:0005783">
    <property type="term" value="C:endoplasmic reticulum"/>
    <property type="evidence" value="ECO:0007669"/>
    <property type="project" value="UniProtKB-SubCell"/>
</dbReference>
<evidence type="ECO:0000256" key="4">
    <source>
        <dbReference type="ARBA" id="ARBA00007882"/>
    </source>
</evidence>
<dbReference type="InterPro" id="IPR013618">
    <property type="entry name" value="TMTC_DUF1736"/>
</dbReference>
<feature type="region of interest" description="Disordered" evidence="13">
    <location>
        <begin position="1"/>
        <end position="23"/>
    </location>
</feature>
<comment type="subcellular location">
    <subcellularLocation>
        <location evidence="2">Endoplasmic reticulum</location>
    </subcellularLocation>
    <subcellularLocation>
        <location evidence="1">Membrane</location>
        <topology evidence="1">Multi-pass membrane protein</topology>
    </subcellularLocation>
</comment>
<evidence type="ECO:0000313" key="17">
    <source>
        <dbReference type="EnsemblProtists" id="EKX40380"/>
    </source>
</evidence>
<reference evidence="18" key="2">
    <citation type="submission" date="2012-11" db="EMBL/GenBank/DDBJ databases">
        <authorList>
            <person name="Kuo A."/>
            <person name="Curtis B.A."/>
            <person name="Tanifuji G."/>
            <person name="Burki F."/>
            <person name="Gruber A."/>
            <person name="Irimia M."/>
            <person name="Maruyama S."/>
            <person name="Arias M.C."/>
            <person name="Ball S.G."/>
            <person name="Gile G.H."/>
            <person name="Hirakawa Y."/>
            <person name="Hopkins J.F."/>
            <person name="Rensing S.A."/>
            <person name="Schmutz J."/>
            <person name="Symeonidi A."/>
            <person name="Elias M."/>
            <person name="Eveleigh R.J."/>
            <person name="Herman E.K."/>
            <person name="Klute M.J."/>
            <person name="Nakayama T."/>
            <person name="Obornik M."/>
            <person name="Reyes-Prieto A."/>
            <person name="Armbrust E.V."/>
            <person name="Aves S.J."/>
            <person name="Beiko R.G."/>
            <person name="Coutinho P."/>
            <person name="Dacks J.B."/>
            <person name="Durnford D.G."/>
            <person name="Fast N.M."/>
            <person name="Green B.R."/>
            <person name="Grisdale C."/>
            <person name="Hempe F."/>
            <person name="Henrissat B."/>
            <person name="Hoppner M.P."/>
            <person name="Ishida K.-I."/>
            <person name="Kim E."/>
            <person name="Koreny L."/>
            <person name="Kroth P.G."/>
            <person name="Liu Y."/>
            <person name="Malik S.-B."/>
            <person name="Maier U.G."/>
            <person name="McRose D."/>
            <person name="Mock T."/>
            <person name="Neilson J.A."/>
            <person name="Onodera N.T."/>
            <person name="Poole A.M."/>
            <person name="Pritham E.J."/>
            <person name="Richards T.A."/>
            <person name="Rocap G."/>
            <person name="Roy S.W."/>
            <person name="Sarai C."/>
            <person name="Schaack S."/>
            <person name="Shirato S."/>
            <person name="Slamovits C.H."/>
            <person name="Spencer D.F."/>
            <person name="Suzuki S."/>
            <person name="Worden A.Z."/>
            <person name="Zauner S."/>
            <person name="Barry K."/>
            <person name="Bell C."/>
            <person name="Bharti A.K."/>
            <person name="Crow J.A."/>
            <person name="Grimwood J."/>
            <person name="Kramer R."/>
            <person name="Lindquist E."/>
            <person name="Lucas S."/>
            <person name="Salamov A."/>
            <person name="McFadden G.I."/>
            <person name="Lane C.E."/>
            <person name="Keeling P.J."/>
            <person name="Gray M.W."/>
            <person name="Grigoriev I.V."/>
            <person name="Archibald J.M."/>
        </authorList>
    </citation>
    <scope>NUCLEOTIDE SEQUENCE</scope>
    <source>
        <strain evidence="18">CCMP2712</strain>
    </source>
</reference>
<sequence>MADAGKKTNLDQEATPGRNDQEDEGVGAWGDILLVAAVSSLAAVATFENALDADFVFDDNGAIVENEDVVSRGSIGDKVSNMFQHDFWGRPMPVSAHKAGGRLDRRGTIGGGQVAFSSVGIPQIKWQAPALGDEEYDRADPDMVKAVGTLFATHPVHCEAVVGLVGRADLLSALFYLLSLLLYFPASVSGHVGRGRAAGCFILALAMVALSLLCKETGITALAEPGRRCAGWYMLRLSILTAFGSLLLLLRIRIMHGSPTFTAENNPAAFVEEALYRWLSYWQYYVVNARLLLFPRWLCCDWSMGCIRTVKDLRDPRNVYSLALLLFIATLLGQDASSLVPVHNPRMPVFLQDSQSAHRDVFDRPADWSKTSVSPPVELTQRQFLSSPPPTSFSPLGSQSQDHPERIMYLPSAGFCCLAAALLTPSSPALGQVAISLLGLVGSAMAYAARARNLDWMSSDRIFESGIRVCPDNAKLHYNLAHVTCKGVAEGSKKASEYERCRSLYEKAVSLAPNFGEALGSLATFYEETDVKKSVEFLQQAVKVNPYSKRAHKNLGDLLARKELSIQGAIVHYENAIRIDPQYADAYNNLGNSTRTSVLGGRTHLSCTALLALGDMERVERHYRIALLLDPSHPNARLNIETFFSQALTD</sequence>
<evidence type="ECO:0000256" key="8">
    <source>
        <dbReference type="ARBA" id="ARBA00022737"/>
    </source>
</evidence>
<dbReference type="InterPro" id="IPR052346">
    <property type="entry name" value="O-mannosyl-transferase_TMTC"/>
</dbReference>
<organism evidence="16">
    <name type="scientific">Guillardia theta (strain CCMP2712)</name>
    <name type="common">Cryptophyte</name>
    <dbReference type="NCBI Taxonomy" id="905079"/>
    <lineage>
        <taxon>Eukaryota</taxon>
        <taxon>Cryptophyceae</taxon>
        <taxon>Pyrenomonadales</taxon>
        <taxon>Geminigeraceae</taxon>
        <taxon>Guillardia</taxon>
    </lineage>
</organism>
<dbReference type="GeneID" id="17297107"/>
<reference evidence="16 18" key="1">
    <citation type="journal article" date="2012" name="Nature">
        <title>Algal genomes reveal evolutionary mosaicism and the fate of nucleomorphs.</title>
        <authorList>
            <consortium name="DOE Joint Genome Institute"/>
            <person name="Curtis B.A."/>
            <person name="Tanifuji G."/>
            <person name="Burki F."/>
            <person name="Gruber A."/>
            <person name="Irimia M."/>
            <person name="Maruyama S."/>
            <person name="Arias M.C."/>
            <person name="Ball S.G."/>
            <person name="Gile G.H."/>
            <person name="Hirakawa Y."/>
            <person name="Hopkins J.F."/>
            <person name="Kuo A."/>
            <person name="Rensing S.A."/>
            <person name="Schmutz J."/>
            <person name="Symeonidi A."/>
            <person name="Elias M."/>
            <person name="Eveleigh R.J."/>
            <person name="Herman E.K."/>
            <person name="Klute M.J."/>
            <person name="Nakayama T."/>
            <person name="Obornik M."/>
            <person name="Reyes-Prieto A."/>
            <person name="Armbrust E.V."/>
            <person name="Aves S.J."/>
            <person name="Beiko R.G."/>
            <person name="Coutinho P."/>
            <person name="Dacks J.B."/>
            <person name="Durnford D.G."/>
            <person name="Fast N.M."/>
            <person name="Green B.R."/>
            <person name="Grisdale C.J."/>
            <person name="Hempel F."/>
            <person name="Henrissat B."/>
            <person name="Hoppner M.P."/>
            <person name="Ishida K."/>
            <person name="Kim E."/>
            <person name="Koreny L."/>
            <person name="Kroth P.G."/>
            <person name="Liu Y."/>
            <person name="Malik S.B."/>
            <person name="Maier U.G."/>
            <person name="McRose D."/>
            <person name="Mock T."/>
            <person name="Neilson J.A."/>
            <person name="Onodera N.T."/>
            <person name="Poole A.M."/>
            <person name="Pritham E.J."/>
            <person name="Richards T.A."/>
            <person name="Rocap G."/>
            <person name="Roy S.W."/>
            <person name="Sarai C."/>
            <person name="Schaack S."/>
            <person name="Shirato S."/>
            <person name="Slamovits C.H."/>
            <person name="Spencer D.F."/>
            <person name="Suzuki S."/>
            <person name="Worden A.Z."/>
            <person name="Zauner S."/>
            <person name="Barry K."/>
            <person name="Bell C."/>
            <person name="Bharti A.K."/>
            <person name="Crow J.A."/>
            <person name="Grimwood J."/>
            <person name="Kramer R."/>
            <person name="Lindquist E."/>
            <person name="Lucas S."/>
            <person name="Salamov A."/>
            <person name="McFadden G.I."/>
            <person name="Lane C.E."/>
            <person name="Keeling P.J."/>
            <person name="Gray M.W."/>
            <person name="Grigoriev I.V."/>
            <person name="Archibald J.M."/>
        </authorList>
    </citation>
    <scope>NUCLEOTIDE SEQUENCE</scope>
    <source>
        <strain evidence="16 18">CCMP2712</strain>
    </source>
</reference>
<dbReference type="InterPro" id="IPR011990">
    <property type="entry name" value="TPR-like_helical_dom_sf"/>
</dbReference>
<evidence type="ECO:0000313" key="18">
    <source>
        <dbReference type="Proteomes" id="UP000011087"/>
    </source>
</evidence>
<dbReference type="EnsemblProtists" id="EKX40380">
    <property type="protein sequence ID" value="EKX40380"/>
    <property type="gene ID" value="GUITHDRAFT_142873"/>
</dbReference>
<keyword evidence="9" id="KW-0802">TPR repeat</keyword>
<evidence type="ECO:0000256" key="12">
    <source>
        <dbReference type="ARBA" id="ARBA00023136"/>
    </source>
</evidence>
<keyword evidence="6" id="KW-0808">Transferase</keyword>
<dbReference type="Proteomes" id="UP000011087">
    <property type="component" value="Unassembled WGS sequence"/>
</dbReference>
<evidence type="ECO:0000256" key="11">
    <source>
        <dbReference type="ARBA" id="ARBA00022989"/>
    </source>
</evidence>
<feature type="domain" description="DUF1736" evidence="15">
    <location>
        <begin position="257"/>
        <end position="328"/>
    </location>
</feature>
<comment type="similarity">
    <text evidence="4">Belongs to the TMTC family.</text>
</comment>
<feature type="transmembrane region" description="Helical" evidence="14">
    <location>
        <begin position="164"/>
        <end position="184"/>
    </location>
</feature>
<dbReference type="GO" id="GO:0016020">
    <property type="term" value="C:membrane"/>
    <property type="evidence" value="ECO:0007669"/>
    <property type="project" value="UniProtKB-SubCell"/>
</dbReference>
<dbReference type="SUPFAM" id="SSF48452">
    <property type="entry name" value="TPR-like"/>
    <property type="match status" value="1"/>
</dbReference>
<feature type="transmembrane region" description="Helical" evidence="14">
    <location>
        <begin position="196"/>
        <end position="213"/>
    </location>
</feature>
<evidence type="ECO:0000256" key="10">
    <source>
        <dbReference type="ARBA" id="ARBA00022824"/>
    </source>
</evidence>
<evidence type="ECO:0000256" key="3">
    <source>
        <dbReference type="ARBA" id="ARBA00004922"/>
    </source>
</evidence>
<dbReference type="SMART" id="SM00028">
    <property type="entry name" value="TPR"/>
    <property type="match status" value="4"/>
</dbReference>
<evidence type="ECO:0000256" key="2">
    <source>
        <dbReference type="ARBA" id="ARBA00004240"/>
    </source>
</evidence>
<protein>
    <recommendedName>
        <fullName evidence="5">dolichyl-phosphate-mannose--protein mannosyltransferase</fullName>
        <ecNumber evidence="5">2.4.1.109</ecNumber>
    </recommendedName>
</protein>
<evidence type="ECO:0000256" key="14">
    <source>
        <dbReference type="SAM" id="Phobius"/>
    </source>
</evidence>
<dbReference type="PaxDb" id="55529-EKX40380"/>
<feature type="compositionally biased region" description="Basic and acidic residues" evidence="13">
    <location>
        <begin position="1"/>
        <end position="10"/>
    </location>
</feature>
<dbReference type="InterPro" id="IPR019734">
    <property type="entry name" value="TPR_rpt"/>
</dbReference>
<feature type="transmembrane region" description="Helical" evidence="14">
    <location>
        <begin position="233"/>
        <end position="250"/>
    </location>
</feature>
<name>L1IX06_GUITC</name>
<dbReference type="EMBL" id="JH993032">
    <property type="protein sequence ID" value="EKX40380.1"/>
    <property type="molecule type" value="Genomic_DNA"/>
</dbReference>
<accession>L1IX06</accession>
<keyword evidence="7 14" id="KW-0812">Transmembrane</keyword>
<comment type="pathway">
    <text evidence="3">Protein modification; protein glycosylation.</text>
</comment>
<dbReference type="RefSeq" id="XP_005827360.1">
    <property type="nucleotide sequence ID" value="XM_005827303.1"/>
</dbReference>
<dbReference type="eggNOG" id="KOG1124">
    <property type="taxonomic scope" value="Eukaryota"/>
</dbReference>
<evidence type="ECO:0000256" key="7">
    <source>
        <dbReference type="ARBA" id="ARBA00022692"/>
    </source>
</evidence>
<dbReference type="HOGENOM" id="CLU_011615_2_0_1"/>
<dbReference type="OMA" id="HWQHAVA"/>
<dbReference type="Gene3D" id="1.25.40.10">
    <property type="entry name" value="Tetratricopeptide repeat domain"/>
    <property type="match status" value="2"/>
</dbReference>
<evidence type="ECO:0000256" key="9">
    <source>
        <dbReference type="ARBA" id="ARBA00022803"/>
    </source>
</evidence>
<dbReference type="OrthoDB" id="19588at2759"/>
<dbReference type="Pfam" id="PF13414">
    <property type="entry name" value="TPR_11"/>
    <property type="match status" value="1"/>
</dbReference>
<dbReference type="EC" id="2.4.1.109" evidence="5"/>
<keyword evidence="12 14" id="KW-0472">Membrane</keyword>
<dbReference type="AlphaFoldDB" id="L1IX06"/>
<gene>
    <name evidence="16" type="ORF">GUITHDRAFT_142873</name>
</gene>
<dbReference type="PANTHER" id="PTHR44227:SF3">
    <property type="entry name" value="PROTEIN O-MANNOSYL-TRANSFERASE TMTC4"/>
    <property type="match status" value="1"/>
</dbReference>
<evidence type="ECO:0000256" key="6">
    <source>
        <dbReference type="ARBA" id="ARBA00022679"/>
    </source>
</evidence>
<keyword evidence="10" id="KW-0256">Endoplasmic reticulum</keyword>
<keyword evidence="8" id="KW-0677">Repeat</keyword>
<keyword evidence="18" id="KW-1185">Reference proteome</keyword>
<evidence type="ECO:0000256" key="5">
    <source>
        <dbReference type="ARBA" id="ARBA00012839"/>
    </source>
</evidence>
<reference evidence="17" key="3">
    <citation type="submission" date="2015-06" db="UniProtKB">
        <authorList>
            <consortium name="EnsemblProtists"/>
        </authorList>
    </citation>
    <scope>IDENTIFICATION</scope>
</reference>
<evidence type="ECO:0000313" key="16">
    <source>
        <dbReference type="EMBL" id="EKX40380.1"/>
    </source>
</evidence>
<dbReference type="GO" id="GO:0004169">
    <property type="term" value="F:dolichyl-phosphate-mannose-protein mannosyltransferase activity"/>
    <property type="evidence" value="ECO:0007669"/>
    <property type="project" value="UniProtKB-EC"/>
</dbReference>
<evidence type="ECO:0000259" key="15">
    <source>
        <dbReference type="Pfam" id="PF08409"/>
    </source>
</evidence>
<dbReference type="PANTHER" id="PTHR44227">
    <property type="match status" value="1"/>
</dbReference>
<evidence type="ECO:0000256" key="1">
    <source>
        <dbReference type="ARBA" id="ARBA00004141"/>
    </source>
</evidence>
<dbReference type="UniPathway" id="UPA00378"/>
<dbReference type="KEGG" id="gtt:GUITHDRAFT_142873"/>